<dbReference type="RefSeq" id="WP_069963469.1">
    <property type="nucleotide sequence ID" value="NZ_CP016094.1"/>
</dbReference>
<keyword evidence="2" id="KW-1185">Reference proteome</keyword>
<organism evidence="1 2">
    <name type="scientific">Lacunisphaera limnophila</name>
    <dbReference type="NCBI Taxonomy" id="1838286"/>
    <lineage>
        <taxon>Bacteria</taxon>
        <taxon>Pseudomonadati</taxon>
        <taxon>Verrucomicrobiota</taxon>
        <taxon>Opitutia</taxon>
        <taxon>Opitutales</taxon>
        <taxon>Opitutaceae</taxon>
        <taxon>Lacunisphaera</taxon>
    </lineage>
</organism>
<gene>
    <name evidence="1" type="ORF">Verru16b_03524</name>
</gene>
<dbReference type="OrthoDB" id="193890at2"/>
<dbReference type="AlphaFoldDB" id="A0A1D8AZU7"/>
<evidence type="ECO:0000313" key="2">
    <source>
        <dbReference type="Proteomes" id="UP000095228"/>
    </source>
</evidence>
<name>A0A1D8AZU7_9BACT</name>
<dbReference type="EMBL" id="CP016094">
    <property type="protein sequence ID" value="AOS46418.1"/>
    <property type="molecule type" value="Genomic_DNA"/>
</dbReference>
<accession>A0A1D8AZU7</accession>
<proteinExistence type="predicted"/>
<dbReference type="Proteomes" id="UP000095228">
    <property type="component" value="Chromosome"/>
</dbReference>
<protein>
    <recommendedName>
        <fullName evidence="3">Cell division protein FtsL</fullName>
    </recommendedName>
</protein>
<dbReference type="STRING" id="1838286.Verru16b_03524"/>
<dbReference type="KEGG" id="obg:Verru16b_03524"/>
<reference evidence="1 2" key="1">
    <citation type="submission" date="2016-06" db="EMBL/GenBank/DDBJ databases">
        <title>Three novel species with peptidoglycan cell walls form the new genus Lacunisphaera gen. nov. in the family Opitutaceae of the verrucomicrobial subdivision 4.</title>
        <authorList>
            <person name="Rast P."/>
            <person name="Gloeckner I."/>
            <person name="Jogler M."/>
            <person name="Boedeker C."/>
            <person name="Jeske O."/>
            <person name="Wiegand S."/>
            <person name="Reinhardt R."/>
            <person name="Schumann P."/>
            <person name="Rohde M."/>
            <person name="Spring S."/>
            <person name="Gloeckner F.O."/>
            <person name="Jogler C."/>
        </authorList>
    </citation>
    <scope>NUCLEOTIDE SEQUENCE [LARGE SCALE GENOMIC DNA]</scope>
    <source>
        <strain evidence="1 2">IG16b</strain>
    </source>
</reference>
<evidence type="ECO:0000313" key="1">
    <source>
        <dbReference type="EMBL" id="AOS46418.1"/>
    </source>
</evidence>
<evidence type="ECO:0008006" key="3">
    <source>
        <dbReference type="Google" id="ProtNLM"/>
    </source>
</evidence>
<sequence>MKPPPAHTIVNRLILLTLCGLMLTGSLGLGAVWMRQEISQVANHSRALQVKLEDVERRIDEVNAEVAAAVNPDTLLRRNQAMHLALAAPREAQVVRVGESAELRLAAKRNREVFNVAQVSLDLTNRAPAFQFVTASLR</sequence>